<dbReference type="AlphaFoldDB" id="W4L5U3"/>
<dbReference type="Proteomes" id="UP000019140">
    <property type="component" value="Unassembled WGS sequence"/>
</dbReference>
<protein>
    <recommendedName>
        <fullName evidence="3">Tc1-like transposase DDE domain-containing protein</fullName>
    </recommendedName>
</protein>
<keyword evidence="2" id="KW-1185">Reference proteome</keyword>
<comment type="caution">
    <text evidence="1">The sequence shown here is derived from an EMBL/GenBank/DDBJ whole genome shotgun (WGS) entry which is preliminary data.</text>
</comment>
<gene>
    <name evidence="1" type="ORF">ETSY2_51740</name>
</gene>
<evidence type="ECO:0008006" key="3">
    <source>
        <dbReference type="Google" id="ProtNLM"/>
    </source>
</evidence>
<sequence>MLLCEIQDDLLNVLMIEVDVATICRFLYDSGFSRHKLCRVALQRDQILRDKFIMDVSLYDPNMLIFLDETGADRRNALRQYGYSMCGKPLKKYSLLCNWNYVC</sequence>
<organism evidence="1 2">
    <name type="scientific">Candidatus Entotheonella gemina</name>
    <dbReference type="NCBI Taxonomy" id="1429439"/>
    <lineage>
        <taxon>Bacteria</taxon>
        <taxon>Pseudomonadati</taxon>
        <taxon>Nitrospinota/Tectimicrobiota group</taxon>
        <taxon>Candidatus Tectimicrobiota</taxon>
        <taxon>Candidatus Entotheonellia</taxon>
        <taxon>Candidatus Entotheonellales</taxon>
        <taxon>Candidatus Entotheonellaceae</taxon>
        <taxon>Candidatus Entotheonella</taxon>
    </lineage>
</organism>
<accession>W4L5U3</accession>
<proteinExistence type="predicted"/>
<dbReference type="EMBL" id="AZHX01002686">
    <property type="protein sequence ID" value="ETW93244.1"/>
    <property type="molecule type" value="Genomic_DNA"/>
</dbReference>
<dbReference type="HOGENOM" id="CLU_2258589_0_0_7"/>
<evidence type="ECO:0000313" key="2">
    <source>
        <dbReference type="Proteomes" id="UP000019140"/>
    </source>
</evidence>
<name>W4L5U3_9BACT</name>
<reference evidence="1 2" key="1">
    <citation type="journal article" date="2014" name="Nature">
        <title>An environmental bacterial taxon with a large and distinct metabolic repertoire.</title>
        <authorList>
            <person name="Wilson M.C."/>
            <person name="Mori T."/>
            <person name="Ruckert C."/>
            <person name="Uria A.R."/>
            <person name="Helf M.J."/>
            <person name="Takada K."/>
            <person name="Gernert C."/>
            <person name="Steffens U.A."/>
            <person name="Heycke N."/>
            <person name="Schmitt S."/>
            <person name="Rinke C."/>
            <person name="Helfrich E.J."/>
            <person name="Brachmann A.O."/>
            <person name="Gurgui C."/>
            <person name="Wakimoto T."/>
            <person name="Kracht M."/>
            <person name="Crusemann M."/>
            <person name="Hentschel U."/>
            <person name="Abe I."/>
            <person name="Matsunaga S."/>
            <person name="Kalinowski J."/>
            <person name="Takeyama H."/>
            <person name="Piel J."/>
        </authorList>
    </citation>
    <scope>NUCLEOTIDE SEQUENCE [LARGE SCALE GENOMIC DNA]</scope>
    <source>
        <strain evidence="2">TSY2</strain>
    </source>
</reference>
<evidence type="ECO:0000313" key="1">
    <source>
        <dbReference type="EMBL" id="ETW93244.1"/>
    </source>
</evidence>